<dbReference type="EMBL" id="JABEQY010000053">
    <property type="protein sequence ID" value="NNH67990.1"/>
    <property type="molecule type" value="Genomic_DNA"/>
</dbReference>
<dbReference type="AlphaFoldDB" id="A0A7Y2RCB5"/>
<comment type="caution">
    <text evidence="2">The sequence shown here is derived from an EMBL/GenBank/DDBJ whole genome shotgun (WGS) entry which is preliminary data.</text>
</comment>
<dbReference type="Proteomes" id="UP000530654">
    <property type="component" value="Unassembled WGS sequence"/>
</dbReference>
<organism evidence="2 3">
    <name type="scientific">Rhizobium laguerreae</name>
    <dbReference type="NCBI Taxonomy" id="1076926"/>
    <lineage>
        <taxon>Bacteria</taxon>
        <taxon>Pseudomonadati</taxon>
        <taxon>Pseudomonadota</taxon>
        <taxon>Alphaproteobacteria</taxon>
        <taxon>Hyphomicrobiales</taxon>
        <taxon>Rhizobiaceae</taxon>
        <taxon>Rhizobium/Agrobacterium group</taxon>
        <taxon>Rhizobium</taxon>
    </lineage>
</organism>
<keyword evidence="1" id="KW-0472">Membrane</keyword>
<protein>
    <submittedName>
        <fullName evidence="2">Uncharacterized protein</fullName>
    </submittedName>
</protein>
<reference evidence="2 3" key="1">
    <citation type="submission" date="2020-04" db="EMBL/GenBank/DDBJ databases">
        <title>Rhizobium bacterial biofertilizers improve the content of phenolic compounds of Lactuca sativa L. under non-saline and saline-stress conditions.</title>
        <authorList>
            <person name="Ayuso-Calles M."/>
            <person name="Garcia-Estevez I."/>
            <person name="Jimenez-Gomez A."/>
            <person name="Flores-Felix J.D."/>
            <person name="Escribano-Bailon M."/>
            <person name="Rivas R."/>
        </authorList>
    </citation>
    <scope>NUCLEOTIDE SEQUENCE [LARGE SCALE GENOMIC DNA]</scope>
    <source>
        <strain evidence="2 3">GPTR02</strain>
    </source>
</reference>
<gene>
    <name evidence="2" type="ORF">HLI17_32930</name>
</gene>
<evidence type="ECO:0000313" key="3">
    <source>
        <dbReference type="Proteomes" id="UP000530654"/>
    </source>
</evidence>
<evidence type="ECO:0000313" key="2">
    <source>
        <dbReference type="EMBL" id="NNH67990.1"/>
    </source>
</evidence>
<accession>A0A7Y2RCB5</accession>
<dbReference type="RefSeq" id="WP_170282978.1">
    <property type="nucleotide sequence ID" value="NZ_JABEQY010000053.1"/>
</dbReference>
<keyword evidence="1" id="KW-1133">Transmembrane helix</keyword>
<evidence type="ECO:0000256" key="1">
    <source>
        <dbReference type="SAM" id="Phobius"/>
    </source>
</evidence>
<proteinExistence type="predicted"/>
<feature type="transmembrane region" description="Helical" evidence="1">
    <location>
        <begin position="34"/>
        <end position="62"/>
    </location>
</feature>
<sequence length="164" mass="18789">MRTFAVWLFYICVDLAIASIATLSNDQQPLLPFLVTLAVLWIAPLAIGVLGLLKFWMAYWLFWKTRMTRFYKAEMYKFKFPASHGHYAWNEYLDFVMTDPASDQKTVMKAGFFSGEIEGFRTTRPYTTFLAAQSCLEHAMNEYQAPPSKSGLFKGANDTSSDVF</sequence>
<keyword evidence="1" id="KW-0812">Transmembrane</keyword>
<name>A0A7Y2RCB5_9HYPH</name>